<evidence type="ECO:0000313" key="15">
    <source>
        <dbReference type="EMBL" id="CAD7628902.1"/>
    </source>
</evidence>
<dbReference type="OrthoDB" id="6428965at2759"/>
<dbReference type="InterPro" id="IPR050476">
    <property type="entry name" value="Insect_CytP450_Detox"/>
</dbReference>
<evidence type="ECO:0008006" key="17">
    <source>
        <dbReference type="Google" id="ProtNLM"/>
    </source>
</evidence>
<dbReference type="AlphaFoldDB" id="A0A7R9KT19"/>
<dbReference type="InterPro" id="IPR002401">
    <property type="entry name" value="Cyt_P450_E_grp-I"/>
</dbReference>
<dbReference type="EMBL" id="CAJPIZ010006216">
    <property type="protein sequence ID" value="CAG2109332.1"/>
    <property type="molecule type" value="Genomic_DNA"/>
</dbReference>
<comment type="similarity">
    <text evidence="4 14">Belongs to the cytochrome P450 family.</text>
</comment>
<dbReference type="FunFam" id="1.10.630.10:FF:000042">
    <property type="entry name" value="Cytochrome P450"/>
    <property type="match status" value="1"/>
</dbReference>
<dbReference type="Proteomes" id="UP000759131">
    <property type="component" value="Unassembled WGS sequence"/>
</dbReference>
<keyword evidence="7" id="KW-0256">Endoplasmic reticulum</keyword>
<dbReference type="PROSITE" id="PS00086">
    <property type="entry name" value="CYTOCHROME_P450"/>
    <property type="match status" value="1"/>
</dbReference>
<protein>
    <recommendedName>
        <fullName evidence="17">Cytochrome P450</fullName>
    </recommendedName>
</protein>
<dbReference type="EMBL" id="OC860791">
    <property type="protein sequence ID" value="CAD7628902.1"/>
    <property type="molecule type" value="Genomic_DNA"/>
</dbReference>
<evidence type="ECO:0000256" key="5">
    <source>
        <dbReference type="ARBA" id="ARBA00022617"/>
    </source>
</evidence>
<dbReference type="SUPFAM" id="SSF48264">
    <property type="entry name" value="Cytochrome P450"/>
    <property type="match status" value="1"/>
</dbReference>
<dbReference type="Pfam" id="PF00067">
    <property type="entry name" value="p450"/>
    <property type="match status" value="1"/>
</dbReference>
<proteinExistence type="inferred from homology"/>
<evidence type="ECO:0000256" key="14">
    <source>
        <dbReference type="RuleBase" id="RU000461"/>
    </source>
</evidence>
<evidence type="ECO:0000256" key="9">
    <source>
        <dbReference type="ARBA" id="ARBA00023002"/>
    </source>
</evidence>
<evidence type="ECO:0000256" key="10">
    <source>
        <dbReference type="ARBA" id="ARBA00023004"/>
    </source>
</evidence>
<dbReference type="PRINTS" id="PR00463">
    <property type="entry name" value="EP450I"/>
</dbReference>
<evidence type="ECO:0000256" key="2">
    <source>
        <dbReference type="ARBA" id="ARBA00004174"/>
    </source>
</evidence>
<dbReference type="GO" id="GO:0016705">
    <property type="term" value="F:oxidoreductase activity, acting on paired donors, with incorporation or reduction of molecular oxygen"/>
    <property type="evidence" value="ECO:0007669"/>
    <property type="project" value="InterPro"/>
</dbReference>
<keyword evidence="16" id="KW-1185">Reference proteome</keyword>
<dbReference type="GO" id="GO:0004497">
    <property type="term" value="F:monooxygenase activity"/>
    <property type="evidence" value="ECO:0007669"/>
    <property type="project" value="UniProtKB-KW"/>
</dbReference>
<evidence type="ECO:0000256" key="6">
    <source>
        <dbReference type="ARBA" id="ARBA00022723"/>
    </source>
</evidence>
<evidence type="ECO:0000256" key="4">
    <source>
        <dbReference type="ARBA" id="ARBA00010617"/>
    </source>
</evidence>
<dbReference type="Gene3D" id="1.10.630.10">
    <property type="entry name" value="Cytochrome P450"/>
    <property type="match status" value="1"/>
</dbReference>
<dbReference type="GO" id="GO:0020037">
    <property type="term" value="F:heme binding"/>
    <property type="evidence" value="ECO:0007669"/>
    <property type="project" value="InterPro"/>
</dbReference>
<comment type="subcellular location">
    <subcellularLocation>
        <location evidence="3">Endoplasmic reticulum membrane</location>
        <topology evidence="3">Peripheral membrane protein</topology>
    </subcellularLocation>
    <subcellularLocation>
        <location evidence="2">Microsome membrane</location>
        <topology evidence="2">Peripheral membrane protein</topology>
    </subcellularLocation>
</comment>
<sequence>MRFLSRKLNYWSVRGVNGPKPVPIFGNVLQLFVKPRPLVEKEWIHKYGKIYGYYVQNNPILTIAEPELIKLVLVKNFHLFADRRHEESSDPIIDNSLTNLLGDDWKRVRSIVSPTFSSGKMRKMYPMVRQCLTDFMDHLEVIVGDGEAVEIDVKQVFGNFTMDVITTCAFATKTNSHKELNNPFVVNAKRIFNISALQLISLIVLPNFALKWIESSPINTLQFLIKNVRQILAKRRLNKDGDKYNDFVQLMVDLHKDPHINDNAITDPNDVNEAHHLNEGAEELLVQKKALNTSNKYMSDTEILSQALMFLLAGYETTATALSASSYELALNPSVQQKLYEEITAAMDGDGEIGYEELAKLPFLDAFMSETLRIHSPAIRVSRLAATDFKLGDTGITIKKDQMIEVPVYAIHHCEDFYPNAEQFDPDRFMPHNRHKIIPYTYLPFGAGPRSCIGMRFALMEAKLGLAHIVSKYRFSACTHTDVPLNYKRDLKMTFPKRIVVAIEKRR</sequence>
<evidence type="ECO:0000256" key="12">
    <source>
        <dbReference type="ARBA" id="ARBA00023136"/>
    </source>
</evidence>
<evidence type="ECO:0000256" key="7">
    <source>
        <dbReference type="ARBA" id="ARBA00022824"/>
    </source>
</evidence>
<dbReference type="CDD" id="cd11055">
    <property type="entry name" value="CYP3A-like"/>
    <property type="match status" value="1"/>
</dbReference>
<name>A0A7R9KT19_9ACAR</name>
<dbReference type="GO" id="GO:0005789">
    <property type="term" value="C:endoplasmic reticulum membrane"/>
    <property type="evidence" value="ECO:0007669"/>
    <property type="project" value="UniProtKB-SubCell"/>
</dbReference>
<dbReference type="PANTHER" id="PTHR24292:SF54">
    <property type="entry name" value="CYP9F3-RELATED"/>
    <property type="match status" value="1"/>
</dbReference>
<accession>A0A7R9KT19</accession>
<keyword evidence="8" id="KW-0492">Microsome</keyword>
<keyword evidence="9 14" id="KW-0560">Oxidoreductase</keyword>
<evidence type="ECO:0000256" key="3">
    <source>
        <dbReference type="ARBA" id="ARBA00004406"/>
    </source>
</evidence>
<evidence type="ECO:0000256" key="13">
    <source>
        <dbReference type="PIRSR" id="PIRSR602401-1"/>
    </source>
</evidence>
<evidence type="ECO:0000256" key="1">
    <source>
        <dbReference type="ARBA" id="ARBA00001971"/>
    </source>
</evidence>
<keyword evidence="5 13" id="KW-0349">Heme</keyword>
<comment type="cofactor">
    <cofactor evidence="1 13">
        <name>heme</name>
        <dbReference type="ChEBI" id="CHEBI:30413"/>
    </cofactor>
</comment>
<dbReference type="PRINTS" id="PR00385">
    <property type="entry name" value="P450"/>
</dbReference>
<reference evidence="15" key="1">
    <citation type="submission" date="2020-11" db="EMBL/GenBank/DDBJ databases">
        <authorList>
            <person name="Tran Van P."/>
        </authorList>
    </citation>
    <scope>NUCLEOTIDE SEQUENCE</scope>
</reference>
<evidence type="ECO:0000313" key="16">
    <source>
        <dbReference type="Proteomes" id="UP000759131"/>
    </source>
</evidence>
<dbReference type="InterPro" id="IPR036396">
    <property type="entry name" value="Cyt_P450_sf"/>
</dbReference>
<gene>
    <name evidence="15" type="ORF">OSB1V03_LOCUS9320</name>
</gene>
<evidence type="ECO:0000256" key="8">
    <source>
        <dbReference type="ARBA" id="ARBA00022848"/>
    </source>
</evidence>
<dbReference type="GO" id="GO:0005506">
    <property type="term" value="F:iron ion binding"/>
    <property type="evidence" value="ECO:0007669"/>
    <property type="project" value="InterPro"/>
</dbReference>
<dbReference type="PANTHER" id="PTHR24292">
    <property type="entry name" value="CYTOCHROME P450"/>
    <property type="match status" value="1"/>
</dbReference>
<dbReference type="InterPro" id="IPR017972">
    <property type="entry name" value="Cyt_P450_CS"/>
</dbReference>
<organism evidence="15">
    <name type="scientific">Medioppia subpectinata</name>
    <dbReference type="NCBI Taxonomy" id="1979941"/>
    <lineage>
        <taxon>Eukaryota</taxon>
        <taxon>Metazoa</taxon>
        <taxon>Ecdysozoa</taxon>
        <taxon>Arthropoda</taxon>
        <taxon>Chelicerata</taxon>
        <taxon>Arachnida</taxon>
        <taxon>Acari</taxon>
        <taxon>Acariformes</taxon>
        <taxon>Sarcoptiformes</taxon>
        <taxon>Oribatida</taxon>
        <taxon>Brachypylina</taxon>
        <taxon>Oppioidea</taxon>
        <taxon>Oppiidae</taxon>
        <taxon>Medioppia</taxon>
    </lineage>
</organism>
<keyword evidence="12" id="KW-0472">Membrane</keyword>
<keyword evidence="10 13" id="KW-0408">Iron</keyword>
<feature type="binding site" description="axial binding residue" evidence="13">
    <location>
        <position position="452"/>
    </location>
    <ligand>
        <name>heme</name>
        <dbReference type="ChEBI" id="CHEBI:30413"/>
    </ligand>
    <ligandPart>
        <name>Fe</name>
        <dbReference type="ChEBI" id="CHEBI:18248"/>
    </ligandPart>
</feature>
<evidence type="ECO:0000256" key="11">
    <source>
        <dbReference type="ARBA" id="ARBA00023033"/>
    </source>
</evidence>
<keyword evidence="6 13" id="KW-0479">Metal-binding</keyword>
<keyword evidence="11 14" id="KW-0503">Monooxygenase</keyword>
<dbReference type="InterPro" id="IPR001128">
    <property type="entry name" value="Cyt_P450"/>
</dbReference>